<name>A0A6P4YGE4_BRABE</name>
<feature type="domain" description="C2H2-type" evidence="10">
    <location>
        <begin position="622"/>
        <end position="650"/>
    </location>
</feature>
<evidence type="ECO:0000256" key="2">
    <source>
        <dbReference type="ARBA" id="ARBA00022723"/>
    </source>
</evidence>
<evidence type="ECO:0000256" key="6">
    <source>
        <dbReference type="ARBA" id="ARBA00023125"/>
    </source>
</evidence>
<feature type="compositionally biased region" description="Basic and acidic residues" evidence="9">
    <location>
        <begin position="181"/>
        <end position="195"/>
    </location>
</feature>
<dbReference type="SMART" id="SM00355">
    <property type="entry name" value="ZnF_C2H2"/>
    <property type="match status" value="14"/>
</dbReference>
<keyword evidence="11" id="KW-1185">Reference proteome</keyword>
<proteinExistence type="predicted"/>
<keyword evidence="3" id="KW-0677">Repeat</keyword>
<keyword evidence="4 8" id="KW-0863">Zinc-finger</keyword>
<dbReference type="GeneID" id="109467459"/>
<dbReference type="PROSITE" id="PS50157">
    <property type="entry name" value="ZINC_FINGER_C2H2_2"/>
    <property type="match status" value="8"/>
</dbReference>
<dbReference type="PANTHER" id="PTHR24392">
    <property type="entry name" value="ZINC FINGER PROTEIN"/>
    <property type="match status" value="1"/>
</dbReference>
<dbReference type="PANTHER" id="PTHR24392:SF31">
    <property type="entry name" value="C2H2-TYPE DOMAIN-CONTAINING PROTEIN"/>
    <property type="match status" value="1"/>
</dbReference>
<dbReference type="Proteomes" id="UP000515135">
    <property type="component" value="Unplaced"/>
</dbReference>
<reference evidence="12 13" key="1">
    <citation type="submission" date="2025-04" db="UniProtKB">
        <authorList>
            <consortium name="RefSeq"/>
        </authorList>
    </citation>
    <scope>IDENTIFICATION</scope>
    <source>
        <tissue evidence="12 13">Gonad</tissue>
    </source>
</reference>
<organism evidence="11 12">
    <name type="scientific">Branchiostoma belcheri</name>
    <name type="common">Amphioxus</name>
    <dbReference type="NCBI Taxonomy" id="7741"/>
    <lineage>
        <taxon>Eukaryota</taxon>
        <taxon>Metazoa</taxon>
        <taxon>Chordata</taxon>
        <taxon>Cephalochordata</taxon>
        <taxon>Leptocardii</taxon>
        <taxon>Amphioxiformes</taxon>
        <taxon>Branchiostomatidae</taxon>
        <taxon>Branchiostoma</taxon>
    </lineage>
</organism>
<dbReference type="Pfam" id="PF00096">
    <property type="entry name" value="zf-C2H2"/>
    <property type="match status" value="2"/>
</dbReference>
<feature type="domain" description="C2H2-type" evidence="10">
    <location>
        <begin position="348"/>
        <end position="375"/>
    </location>
</feature>
<feature type="domain" description="C2H2-type" evidence="10">
    <location>
        <begin position="465"/>
        <end position="492"/>
    </location>
</feature>
<keyword evidence="5" id="KW-0862">Zinc</keyword>
<accession>A0A6P4YGE4</accession>
<feature type="region of interest" description="Disordered" evidence="9">
    <location>
        <begin position="164"/>
        <end position="201"/>
    </location>
</feature>
<evidence type="ECO:0000256" key="7">
    <source>
        <dbReference type="ARBA" id="ARBA00023242"/>
    </source>
</evidence>
<dbReference type="OrthoDB" id="8895262at2759"/>
<feature type="compositionally biased region" description="Polar residues" evidence="9">
    <location>
        <begin position="164"/>
        <end position="175"/>
    </location>
</feature>
<gene>
    <name evidence="12 13" type="primary">LOC109467459</name>
</gene>
<keyword evidence="6" id="KW-0238">DNA-binding</keyword>
<evidence type="ECO:0000256" key="4">
    <source>
        <dbReference type="ARBA" id="ARBA00022771"/>
    </source>
</evidence>
<dbReference type="FunFam" id="3.30.160.60:FF:000834">
    <property type="entry name" value="Uncharacterized protein"/>
    <property type="match status" value="1"/>
</dbReference>
<evidence type="ECO:0000256" key="5">
    <source>
        <dbReference type="ARBA" id="ARBA00022833"/>
    </source>
</evidence>
<dbReference type="AlphaFoldDB" id="A0A6P4YGE4"/>
<evidence type="ECO:0000256" key="1">
    <source>
        <dbReference type="ARBA" id="ARBA00004123"/>
    </source>
</evidence>
<dbReference type="InterPro" id="IPR036236">
    <property type="entry name" value="Znf_C2H2_sf"/>
</dbReference>
<comment type="subcellular location">
    <subcellularLocation>
        <location evidence="1">Nucleus</location>
    </subcellularLocation>
</comment>
<dbReference type="KEGG" id="bbel:109467459"/>
<feature type="domain" description="C2H2-type" evidence="10">
    <location>
        <begin position="434"/>
        <end position="462"/>
    </location>
</feature>
<evidence type="ECO:0000256" key="8">
    <source>
        <dbReference type="PROSITE-ProRule" id="PRU00042"/>
    </source>
</evidence>
<dbReference type="FunFam" id="3.30.160.60:FF:000446">
    <property type="entry name" value="Zinc finger protein"/>
    <property type="match status" value="2"/>
</dbReference>
<evidence type="ECO:0000313" key="13">
    <source>
        <dbReference type="RefSeq" id="XP_019621020.1"/>
    </source>
</evidence>
<keyword evidence="2" id="KW-0479">Metal-binding</keyword>
<evidence type="ECO:0000313" key="12">
    <source>
        <dbReference type="RefSeq" id="XP_019621019.1"/>
    </source>
</evidence>
<dbReference type="RefSeq" id="XP_019621020.1">
    <property type="nucleotide sequence ID" value="XM_019765461.1"/>
</dbReference>
<feature type="domain" description="C2H2-type" evidence="10">
    <location>
        <begin position="406"/>
        <end position="433"/>
    </location>
</feature>
<feature type="domain" description="C2H2-type" evidence="10">
    <location>
        <begin position="320"/>
        <end position="347"/>
    </location>
</feature>
<keyword evidence="7" id="KW-0539">Nucleus</keyword>
<feature type="domain" description="C2H2-type" evidence="10">
    <location>
        <begin position="594"/>
        <end position="621"/>
    </location>
</feature>
<dbReference type="RefSeq" id="XP_019621019.1">
    <property type="nucleotide sequence ID" value="XM_019765460.1"/>
</dbReference>
<evidence type="ECO:0000256" key="3">
    <source>
        <dbReference type="ARBA" id="ARBA00022737"/>
    </source>
</evidence>
<feature type="domain" description="C2H2-type" evidence="10">
    <location>
        <begin position="653"/>
        <end position="680"/>
    </location>
</feature>
<dbReference type="SUPFAM" id="SSF57667">
    <property type="entry name" value="beta-beta-alpha zinc fingers"/>
    <property type="match status" value="7"/>
</dbReference>
<evidence type="ECO:0000259" key="10">
    <source>
        <dbReference type="PROSITE" id="PS50157"/>
    </source>
</evidence>
<dbReference type="GO" id="GO:0003677">
    <property type="term" value="F:DNA binding"/>
    <property type="evidence" value="ECO:0007669"/>
    <property type="project" value="UniProtKB-KW"/>
</dbReference>
<evidence type="ECO:0000256" key="9">
    <source>
        <dbReference type="SAM" id="MobiDB-lite"/>
    </source>
</evidence>
<evidence type="ECO:0000313" key="11">
    <source>
        <dbReference type="Proteomes" id="UP000515135"/>
    </source>
</evidence>
<sequence>MADRHILGLSQEVTLAVLPRLHLEELVLELGRRNIQRDGQTDRADTQTDNMYRTELVKELSAVMMREYQGAVVKVMTETQGSSQNTTFATIENDGQKSQNTMSVTIENDGQNGQTKSVQSYSQQGVTSGVIEIETQQQTELQSVESFAGECESDNEYDPFTLENYATESSNSPKVTTVEPDSSKDDRMDVDRTQPSDDASSSLVQDIDMILKEVQHTELQAKPAECEEEMDLIPIETTCTETLDSTVDATEQLEMSEQSETQKDRISTSDKAELLEKAASFQIKTHGMEKKQKENTTCSYEQKDQVKEKRRVITKKQKQYVCDTCDYVTSSKKCLVVHIRKHTGEKPYKCSECSYAGTSSSALLKHRARHRDQEEKPYKCTQCDYAAAAKNSLQCHMGSKHGVFSFVCEVCGFRSGTVGNLNRHMATHTGVRRFKCPHCDYAAAEKKTLTSHIKAKHTENRIKPFACDKCPFTAQEKSDLTRHLKRHERKKIHQCTLCDFSSYTKCGLKTHQAEHKGGPIFSCDLCSYKTYQQHLLTRHNLVRHAGTSSSSVPIKNRPRHREEKPYKCTQCDYATAAKVSLLCHMGSKHGVFNFVCEVCGFRSATIGNLNRHAATHSDVKRFKCPHCDYAATEKKAVRRHITSKHTENRIKPFACDKCPFTAQEKSDLTRHLKRHDKKKIHKCTLCDFASHTKCGLKTHQAEHKGGPIFSCDLCSYKTYQRYLLIGHNLSRHKINMK</sequence>
<dbReference type="InterPro" id="IPR013087">
    <property type="entry name" value="Znf_C2H2_type"/>
</dbReference>
<dbReference type="GO" id="GO:0005634">
    <property type="term" value="C:nucleus"/>
    <property type="evidence" value="ECO:0007669"/>
    <property type="project" value="UniProtKB-SubCell"/>
</dbReference>
<dbReference type="GO" id="GO:0008270">
    <property type="term" value="F:zinc ion binding"/>
    <property type="evidence" value="ECO:0007669"/>
    <property type="project" value="UniProtKB-KW"/>
</dbReference>
<protein>
    <submittedName>
        <fullName evidence="12 13">Zinc finger X-chromosomal protein-like</fullName>
    </submittedName>
</protein>
<dbReference type="Gene3D" id="3.30.160.60">
    <property type="entry name" value="Classic Zinc Finger"/>
    <property type="match status" value="11"/>
</dbReference>